<protein>
    <submittedName>
        <fullName evidence="3">Uncharacterized protein</fullName>
    </submittedName>
</protein>
<feature type="transmembrane region" description="Helical" evidence="2">
    <location>
        <begin position="22"/>
        <end position="41"/>
    </location>
</feature>
<feature type="region of interest" description="Disordered" evidence="1">
    <location>
        <begin position="303"/>
        <end position="369"/>
    </location>
</feature>
<dbReference type="Proteomes" id="UP000654370">
    <property type="component" value="Unassembled WGS sequence"/>
</dbReference>
<feature type="transmembrane region" description="Helical" evidence="2">
    <location>
        <begin position="219"/>
        <end position="237"/>
    </location>
</feature>
<accession>A0A8H7U6Q7</accession>
<dbReference type="EMBL" id="JAEPQZ010000020">
    <property type="protein sequence ID" value="KAG2171606.1"/>
    <property type="molecule type" value="Genomic_DNA"/>
</dbReference>
<comment type="caution">
    <text evidence="3">The sequence shown here is derived from an EMBL/GenBank/DDBJ whole genome shotgun (WGS) entry which is preliminary data.</text>
</comment>
<feature type="compositionally biased region" description="Polar residues" evidence="1">
    <location>
        <begin position="303"/>
        <end position="330"/>
    </location>
</feature>
<feature type="transmembrane region" description="Helical" evidence="2">
    <location>
        <begin position="170"/>
        <end position="191"/>
    </location>
</feature>
<gene>
    <name evidence="3" type="ORF">INT43_008332</name>
</gene>
<keyword evidence="2" id="KW-1133">Transmembrane helix</keyword>
<feature type="transmembrane region" description="Helical" evidence="2">
    <location>
        <begin position="257"/>
        <end position="279"/>
    </location>
</feature>
<feature type="transmembrane region" description="Helical" evidence="2">
    <location>
        <begin position="92"/>
        <end position="120"/>
    </location>
</feature>
<dbReference type="AlphaFoldDB" id="A0A8H7U6Q7"/>
<proteinExistence type="predicted"/>
<evidence type="ECO:0000256" key="2">
    <source>
        <dbReference type="SAM" id="Phobius"/>
    </source>
</evidence>
<name>A0A8H7U6Q7_MORIS</name>
<keyword evidence="2" id="KW-0472">Membrane</keyword>
<feature type="compositionally biased region" description="Pro residues" evidence="1">
    <location>
        <begin position="331"/>
        <end position="351"/>
    </location>
</feature>
<evidence type="ECO:0000256" key="1">
    <source>
        <dbReference type="SAM" id="MobiDB-lite"/>
    </source>
</evidence>
<feature type="transmembrane region" description="Helical" evidence="2">
    <location>
        <begin position="141"/>
        <end position="158"/>
    </location>
</feature>
<reference evidence="3" key="1">
    <citation type="submission" date="2020-12" db="EMBL/GenBank/DDBJ databases">
        <title>Metabolic potential, ecology and presence of endohyphal bacteria is reflected in genomic diversity of Mucoromycotina.</title>
        <authorList>
            <person name="Muszewska A."/>
            <person name="Okrasinska A."/>
            <person name="Steczkiewicz K."/>
            <person name="Drgas O."/>
            <person name="Orlowska M."/>
            <person name="Perlinska-Lenart U."/>
            <person name="Aleksandrzak-Piekarczyk T."/>
            <person name="Szatraj K."/>
            <person name="Zielenkiewicz U."/>
            <person name="Pilsyk S."/>
            <person name="Malc E."/>
            <person name="Mieczkowski P."/>
            <person name="Kruszewska J.S."/>
            <person name="Biernat P."/>
            <person name="Pawlowska J."/>
        </authorList>
    </citation>
    <scope>NUCLEOTIDE SEQUENCE</scope>
    <source>
        <strain evidence="3">WA0000067209</strain>
    </source>
</reference>
<evidence type="ECO:0000313" key="3">
    <source>
        <dbReference type="EMBL" id="KAG2171606.1"/>
    </source>
</evidence>
<sequence>MDVISSLENNPNYRFVPIGPDSAAGIIAAVFIILLAVWIYLALKCGKFLLGAVIRLLVYCALGAVGYILRIVCNSLLSSLHTTDEINNFVNLYIAANTLTALGNFFLFNAIAAVAKTWAACSRDPAHLRDNTMAMAFENKLYRYFNLATLVTMILNIVGSSNGSNSIRIASNAIFVALLVVLMFALAYYYVTFKSQPRPAYDILEPVGKQSTGWSHPDLIPGILFLCSFLLLIAQAFKLAQTLVPIGTPALTNIALIYIFSAVIDLIILIIMTIAWRPVFYFGLKDKQMALDRAQTEYDLEQQNTNSDGYPMNEQNYSASNQPGYYNQPANLPPATAPQGYYPPPPNPPPSNKQAHYNPPPTNPSYGGY</sequence>
<feature type="transmembrane region" description="Helical" evidence="2">
    <location>
        <begin position="48"/>
        <end position="72"/>
    </location>
</feature>
<organism evidence="3 4">
    <name type="scientific">Mortierella isabellina</name>
    <name type="common">Filamentous fungus</name>
    <name type="synonym">Umbelopsis isabellina</name>
    <dbReference type="NCBI Taxonomy" id="91625"/>
    <lineage>
        <taxon>Eukaryota</taxon>
        <taxon>Fungi</taxon>
        <taxon>Fungi incertae sedis</taxon>
        <taxon>Mucoromycota</taxon>
        <taxon>Mucoromycotina</taxon>
        <taxon>Umbelopsidomycetes</taxon>
        <taxon>Umbelopsidales</taxon>
        <taxon>Umbelopsidaceae</taxon>
        <taxon>Umbelopsis</taxon>
    </lineage>
</organism>
<keyword evidence="4" id="KW-1185">Reference proteome</keyword>
<keyword evidence="2" id="KW-0812">Transmembrane</keyword>
<dbReference type="OrthoDB" id="2389260at2759"/>
<evidence type="ECO:0000313" key="4">
    <source>
        <dbReference type="Proteomes" id="UP000654370"/>
    </source>
</evidence>